<dbReference type="SUPFAM" id="SSF46785">
    <property type="entry name" value="Winged helix' DNA-binding domain"/>
    <property type="match status" value="1"/>
</dbReference>
<dbReference type="Proteomes" id="UP000245051">
    <property type="component" value="Chromosome"/>
</dbReference>
<protein>
    <submittedName>
        <fullName evidence="1">Regulator</fullName>
    </submittedName>
</protein>
<reference evidence="1 2" key="1">
    <citation type="submission" date="2018-05" db="EMBL/GenBank/DDBJ databases">
        <title>Complete genome sequence of the Type Strain of Streptomyces spongiicola HNM0071, the producer of staurosporine.</title>
        <authorList>
            <person name="Zhou S."/>
            <person name="Huang X."/>
        </authorList>
    </citation>
    <scope>NUCLEOTIDE SEQUENCE [LARGE SCALE GENOMIC DNA]</scope>
    <source>
        <strain evidence="1 2">HNM0071</strain>
    </source>
</reference>
<accession>A0ABN5KSK9</accession>
<dbReference type="Gene3D" id="1.10.10.10">
    <property type="entry name" value="Winged helix-like DNA-binding domain superfamily/Winged helix DNA-binding domain"/>
    <property type="match status" value="1"/>
</dbReference>
<dbReference type="EMBL" id="CP029254">
    <property type="protein sequence ID" value="AWK11640.1"/>
    <property type="molecule type" value="Genomic_DNA"/>
</dbReference>
<proteinExistence type="predicted"/>
<dbReference type="InterPro" id="IPR036388">
    <property type="entry name" value="WH-like_DNA-bd_sf"/>
</dbReference>
<evidence type="ECO:0000313" key="1">
    <source>
        <dbReference type="EMBL" id="AWK11640.1"/>
    </source>
</evidence>
<evidence type="ECO:0000313" key="2">
    <source>
        <dbReference type="Proteomes" id="UP000245051"/>
    </source>
</evidence>
<dbReference type="RefSeq" id="WP_109296493.1">
    <property type="nucleotide sequence ID" value="NZ_CP029254.1"/>
</dbReference>
<gene>
    <name evidence="1" type="ORF">DDQ41_25035</name>
</gene>
<keyword evidence="2" id="KW-1185">Reference proteome</keyword>
<organism evidence="1 2">
    <name type="scientific">Streptomyces spongiicola</name>
    <dbReference type="NCBI Taxonomy" id="1690221"/>
    <lineage>
        <taxon>Bacteria</taxon>
        <taxon>Bacillati</taxon>
        <taxon>Actinomycetota</taxon>
        <taxon>Actinomycetes</taxon>
        <taxon>Kitasatosporales</taxon>
        <taxon>Streptomycetaceae</taxon>
        <taxon>Streptomyces</taxon>
    </lineage>
</organism>
<name>A0ABN5KSK9_9ACTN</name>
<dbReference type="InterPro" id="IPR036390">
    <property type="entry name" value="WH_DNA-bd_sf"/>
</dbReference>
<sequence length="172" mass="18219">MTASLTPAELRNAFALLSSPGLIRLITEIDDNGPIPPRRLAGTLPDLSAHHLRRTTHVGRAHGLVRVAPGAGLALTEAGSELADFYDATARWARRHAYPAAVCSFTTRLQHSLSLLAVALVADRADGSHRPAGEGTPTIEAEAGLFNPRALLVQWLDANPQVTVGLEAELVA</sequence>